<feature type="compositionally biased region" description="Basic and acidic residues" evidence="4">
    <location>
        <begin position="1652"/>
        <end position="1664"/>
    </location>
</feature>
<evidence type="ECO:0000256" key="4">
    <source>
        <dbReference type="SAM" id="MobiDB-lite"/>
    </source>
</evidence>
<keyword evidence="2 5" id="KW-0472">Membrane</keyword>
<dbReference type="PANTHER" id="PTHR23278">
    <property type="entry name" value="SIDESTEP PROTEIN"/>
    <property type="match status" value="1"/>
</dbReference>
<dbReference type="SMART" id="SM00060">
    <property type="entry name" value="FN3"/>
    <property type="match status" value="1"/>
</dbReference>
<proteinExistence type="predicted"/>
<evidence type="ECO:0000256" key="5">
    <source>
        <dbReference type="SAM" id="Phobius"/>
    </source>
</evidence>
<dbReference type="InterPro" id="IPR003961">
    <property type="entry name" value="FN3_dom"/>
</dbReference>
<dbReference type="Proteomes" id="UP000694843">
    <property type="component" value="Unplaced"/>
</dbReference>
<keyword evidence="5" id="KW-0812">Transmembrane</keyword>
<feature type="compositionally biased region" description="Basic and acidic residues" evidence="4">
    <location>
        <begin position="522"/>
        <end position="550"/>
    </location>
</feature>
<feature type="transmembrane region" description="Helical" evidence="5">
    <location>
        <begin position="98"/>
        <end position="121"/>
    </location>
</feature>
<dbReference type="GeneID" id="108672370"/>
<feature type="domain" description="Ig-like" evidence="6">
    <location>
        <begin position="968"/>
        <end position="1058"/>
    </location>
</feature>
<sequence>MVRKGNKVKCTSRAASPVIHEHIFHLHVSRDSLDEVDYVIPELLPPVSKSPDNARISSSTNPASRVEPLCARRSSSMFQLCRTMKESKYHDALTKSQMFYLIFAIFVAFAKATASNVILPFENMKSNNISKPESYSREILNIEFGSQLQSSIKHSDSDFRDSNHNKSEISLKYSTENLVSDYKQNHSDTPLNDFHTRTFREEMNRQHFGGYRVRRRDRFWMHNNRTILRKTRGVWFDPSFEKTTRKYTNASEGARNLWQDHSSDLQSERFSSDSHSVERDTEVTSPYLPSTSVDISNESNVRHYKEKLEELKSTIKFERSGYTSNWIAATPTESSGNSLRHTNRFEPHHFPGYYLSSRDVKVLLPFRGGGAGHGRSNGLTDRSSRLLRSDSHKWRLSRPVKYSRSQQQESRRSNYFVKDSYVGWLEGSLDENKKERTSPSIETILGKSSERKYGRRRSSLSNKQPRVKYPRPDSYGGFNENPPATDNTFSVLKNLTHTRSKGSRFLPIMLADEATSFTTDDDQFRSTLGKDDAKSQGTKDVKNDDHDNEGKPVSTTRLWSHVVDSRKKARLKRKIEMVSVSVVAGDTATLPCSLDTREPEDSVQIVLWIKEGIHTPLYSYDYRELLGGKPKQTKPDTNSTLAQRTTFRTDAQPAALVFNSTKTKTNVRVPPHPALPDTHPALPDTHPTLSDNHPALPDTLPAFPDTNISSYLSYQLPDAQIKIFISVPPKRARVTWRLANSERPAAAATLPAQEGVIGPFRAGDQPVLLCASDDAFPPPSVVWFEGDKILDESYEVAESPGNEGQRGAETFLTVSNELTLPQLTREDLARRLTCNASNNNQTQPATKTVVLSMILGIVAVRVETVASGGDGGSLSGGGGALVAGQGAEVACSVWGSRPPPTVVWWMGAQKLTSTSKKVTEGGNLTVATLQFTPRPEDDGAMLVCQAENSALGQQPLQDSKLLSVNYVPQVSVRLGRSLDATRIKEGDDVYFECSVQAKPPILSVVWRHNGRELADGQGVFASNMSLVVQGVTRRSGGAYSCHALNALGTGGSPPLYLDVKYAPVCATEQGRQHSVGKLENAEISCQVHANPPNVSFRWTFNNTAEAIDVPRGRFGVSGTESRVNYTPMTELDYGTLLCWANNSIGTQESPCVFQIVAAGKPDPPHNCQVVDVTISSLQVACHAGDDGGMEQSFLLQVFQIGSTSPVLEVPRPSPSFSVTNLRPATAYKVVVAAINEKGASRAVELKAYTDRLPETQEETSAEPTRDRDRVSQLPIAVLIGTGVAIVPLIVAVVVVVWVRACRRSSVQAKAVQHRRSGSGGEENEARPASSSSSGGLDGVCLGNSLDTSSVDDKNPDILCDTPDPTDSRTRLLGDISTISTTTSGFYLGNGSPASHMSHLGAHGSASCMDYMQLSRAATRTGPPNMASLYKTSSDCGSPVASLSQSSHRVHNSGPHEQILDVPLPPPASYNQGYTPDDQCITQQAALFHSSDGRAIRNCKEGMPSTRRQISFADQRSNPEALPHLLQAQLQRGDSFKQRTNQQFQNVDNCSNNNMKPLDMRSANDCPSSMSCTLPRQGLSYHVDPMRGCQLMPHVRCEPMDHHSNRGNVMIAHPRQPLRPSEGELDSSGLQYGTLGRVKPRVAEVNNKIRRELRASASDLSERNKKFSPADMNKQESAV</sequence>
<dbReference type="InterPro" id="IPR003599">
    <property type="entry name" value="Ig_sub"/>
</dbReference>
<feature type="region of interest" description="Disordered" evidence="4">
    <location>
        <begin position="432"/>
        <end position="486"/>
    </location>
</feature>
<dbReference type="InterPro" id="IPR036179">
    <property type="entry name" value="Ig-like_dom_sf"/>
</dbReference>
<evidence type="ECO:0000256" key="2">
    <source>
        <dbReference type="ARBA" id="ARBA00023136"/>
    </source>
</evidence>
<dbReference type="PROSITE" id="PS50835">
    <property type="entry name" value="IG_LIKE"/>
    <property type="match status" value="4"/>
</dbReference>
<feature type="region of interest" description="Disordered" evidence="4">
    <location>
        <begin position="1652"/>
        <end position="1678"/>
    </location>
</feature>
<evidence type="ECO:0000256" key="1">
    <source>
        <dbReference type="ARBA" id="ARBA00004167"/>
    </source>
</evidence>
<feature type="region of interest" description="Disordered" evidence="4">
    <location>
        <begin position="268"/>
        <end position="291"/>
    </location>
</feature>
<feature type="domain" description="Ig-like" evidence="6">
    <location>
        <begin position="884"/>
        <end position="963"/>
    </location>
</feature>
<evidence type="ECO:0000259" key="6">
    <source>
        <dbReference type="PROSITE" id="PS50835"/>
    </source>
</evidence>
<evidence type="ECO:0000313" key="8">
    <source>
        <dbReference type="Proteomes" id="UP000694843"/>
    </source>
</evidence>
<feature type="domain" description="Ig-like" evidence="6">
    <location>
        <begin position="1063"/>
        <end position="1154"/>
    </location>
</feature>
<dbReference type="Pfam" id="PF08205">
    <property type="entry name" value="C2-set_2"/>
    <property type="match status" value="2"/>
</dbReference>
<dbReference type="Pfam" id="PF13927">
    <property type="entry name" value="Ig_3"/>
    <property type="match status" value="1"/>
</dbReference>
<dbReference type="OrthoDB" id="10006996at2759"/>
<dbReference type="Pfam" id="PF00041">
    <property type="entry name" value="fn3"/>
    <property type="match status" value="1"/>
</dbReference>
<dbReference type="KEGG" id="hazt:108672370"/>
<feature type="domain" description="Ig-like" evidence="6">
    <location>
        <begin position="744"/>
        <end position="850"/>
    </location>
</feature>
<dbReference type="PANTHER" id="PTHR23278:SF19">
    <property type="entry name" value="OBSCURIN"/>
    <property type="match status" value="1"/>
</dbReference>
<evidence type="ECO:0000256" key="3">
    <source>
        <dbReference type="ARBA" id="ARBA00023157"/>
    </source>
</evidence>
<dbReference type="Gene3D" id="2.60.40.10">
    <property type="entry name" value="Immunoglobulins"/>
    <property type="match status" value="6"/>
</dbReference>
<feature type="region of interest" description="Disordered" evidence="4">
    <location>
        <begin position="1308"/>
        <end position="1370"/>
    </location>
</feature>
<feature type="compositionally biased region" description="Basic and acidic residues" evidence="4">
    <location>
        <begin position="268"/>
        <end position="282"/>
    </location>
</feature>
<feature type="transmembrane region" description="Helical" evidence="5">
    <location>
        <begin position="1273"/>
        <end position="1298"/>
    </location>
</feature>
<name>A0A979FHX2_HYAAZ</name>
<dbReference type="RefSeq" id="XP_047736553.1">
    <property type="nucleotide sequence ID" value="XM_047880597.1"/>
</dbReference>
<gene>
    <name evidence="9" type="primary">LOC108672370</name>
</gene>
<feature type="region of interest" description="Disordered" evidence="4">
    <location>
        <begin position="521"/>
        <end position="553"/>
    </location>
</feature>
<dbReference type="InterPro" id="IPR036116">
    <property type="entry name" value="FN3_sf"/>
</dbReference>
<keyword evidence="5" id="KW-1133">Transmembrane helix</keyword>
<dbReference type="PROSITE" id="PS50853">
    <property type="entry name" value="FN3"/>
    <property type="match status" value="1"/>
</dbReference>
<dbReference type="InterPro" id="IPR007110">
    <property type="entry name" value="Ig-like_dom"/>
</dbReference>
<feature type="region of interest" description="Disordered" evidence="4">
    <location>
        <begin position="665"/>
        <end position="692"/>
    </location>
</feature>
<keyword evidence="3" id="KW-1015">Disulfide bond</keyword>
<dbReference type="InterPro" id="IPR013162">
    <property type="entry name" value="CD80_C2-set"/>
</dbReference>
<feature type="domain" description="Fibronectin type-III" evidence="7">
    <location>
        <begin position="1163"/>
        <end position="1255"/>
    </location>
</feature>
<accession>A0A979FHX2</accession>
<evidence type="ECO:0000313" key="9">
    <source>
        <dbReference type="RefSeq" id="XP_047736553.1"/>
    </source>
</evidence>
<dbReference type="CDD" id="cd00063">
    <property type="entry name" value="FN3"/>
    <property type="match status" value="1"/>
</dbReference>
<keyword evidence="8" id="KW-1185">Reference proteome</keyword>
<dbReference type="SMART" id="SM00409">
    <property type="entry name" value="IG"/>
    <property type="match status" value="4"/>
</dbReference>
<evidence type="ECO:0000259" key="7">
    <source>
        <dbReference type="PROSITE" id="PS50853"/>
    </source>
</evidence>
<dbReference type="InterPro" id="IPR003598">
    <property type="entry name" value="Ig_sub2"/>
</dbReference>
<protein>
    <submittedName>
        <fullName evidence="9">Uncharacterized protein LOC108672370</fullName>
    </submittedName>
</protein>
<dbReference type="SUPFAM" id="SSF49265">
    <property type="entry name" value="Fibronectin type III"/>
    <property type="match status" value="1"/>
</dbReference>
<dbReference type="GO" id="GO:0016020">
    <property type="term" value="C:membrane"/>
    <property type="evidence" value="ECO:0007669"/>
    <property type="project" value="UniProtKB-SubCell"/>
</dbReference>
<dbReference type="CDD" id="cd00096">
    <property type="entry name" value="Ig"/>
    <property type="match status" value="1"/>
</dbReference>
<organism evidence="8 9">
    <name type="scientific">Hyalella azteca</name>
    <name type="common">Amphipod</name>
    <dbReference type="NCBI Taxonomy" id="294128"/>
    <lineage>
        <taxon>Eukaryota</taxon>
        <taxon>Metazoa</taxon>
        <taxon>Ecdysozoa</taxon>
        <taxon>Arthropoda</taxon>
        <taxon>Crustacea</taxon>
        <taxon>Multicrustacea</taxon>
        <taxon>Malacostraca</taxon>
        <taxon>Eumalacostraca</taxon>
        <taxon>Peracarida</taxon>
        <taxon>Amphipoda</taxon>
        <taxon>Senticaudata</taxon>
        <taxon>Talitrida</taxon>
        <taxon>Talitroidea</taxon>
        <taxon>Hyalellidae</taxon>
        <taxon>Hyalella</taxon>
    </lineage>
</organism>
<dbReference type="SMART" id="SM00408">
    <property type="entry name" value="IGc2"/>
    <property type="match status" value="4"/>
</dbReference>
<dbReference type="SUPFAM" id="SSF48726">
    <property type="entry name" value="Immunoglobulin"/>
    <property type="match status" value="4"/>
</dbReference>
<dbReference type="InterPro" id="IPR013783">
    <property type="entry name" value="Ig-like_fold"/>
</dbReference>
<reference evidence="9" key="1">
    <citation type="submission" date="2025-08" db="UniProtKB">
        <authorList>
            <consortium name="RefSeq"/>
        </authorList>
    </citation>
    <scope>IDENTIFICATION</scope>
    <source>
        <tissue evidence="9">Whole organism</tissue>
    </source>
</reference>
<comment type="subcellular location">
    <subcellularLocation>
        <location evidence="1">Membrane</location>
        <topology evidence="1">Single-pass membrane protein</topology>
    </subcellularLocation>
</comment>